<dbReference type="OrthoDB" id="185373at2759"/>
<dbReference type="InterPro" id="IPR002885">
    <property type="entry name" value="PPR_rpt"/>
</dbReference>
<reference evidence="6" key="1">
    <citation type="journal article" date="2020" name="Stud. Mycol.">
        <title>101 Dothideomycetes genomes: a test case for predicting lifestyles and emergence of pathogens.</title>
        <authorList>
            <person name="Haridas S."/>
            <person name="Albert R."/>
            <person name="Binder M."/>
            <person name="Bloem J."/>
            <person name="Labutti K."/>
            <person name="Salamov A."/>
            <person name="Andreopoulos B."/>
            <person name="Baker S."/>
            <person name="Barry K."/>
            <person name="Bills G."/>
            <person name="Bluhm B."/>
            <person name="Cannon C."/>
            <person name="Castanera R."/>
            <person name="Culley D."/>
            <person name="Daum C."/>
            <person name="Ezra D."/>
            <person name="Gonzalez J."/>
            <person name="Henrissat B."/>
            <person name="Kuo A."/>
            <person name="Liang C."/>
            <person name="Lipzen A."/>
            <person name="Lutzoni F."/>
            <person name="Magnuson J."/>
            <person name="Mondo S."/>
            <person name="Nolan M."/>
            <person name="Ohm R."/>
            <person name="Pangilinan J."/>
            <person name="Park H.-J."/>
            <person name="Ramirez L."/>
            <person name="Alfaro M."/>
            <person name="Sun H."/>
            <person name="Tritt A."/>
            <person name="Yoshinaga Y."/>
            <person name="Zwiers L.-H."/>
            <person name="Turgeon B."/>
            <person name="Goodwin S."/>
            <person name="Spatafora J."/>
            <person name="Crous P."/>
            <person name="Grigoriev I."/>
        </authorList>
    </citation>
    <scope>NUCLEOTIDE SEQUENCE</scope>
    <source>
        <strain evidence="6">CBS 279.74</strain>
    </source>
</reference>
<evidence type="ECO:0000313" key="7">
    <source>
        <dbReference type="Proteomes" id="UP000799428"/>
    </source>
</evidence>
<proteinExistence type="inferred from homology"/>
<evidence type="ECO:0000256" key="2">
    <source>
        <dbReference type="ARBA" id="ARBA00022737"/>
    </source>
</evidence>
<dbReference type="Pfam" id="PF13041">
    <property type="entry name" value="PPR_2"/>
    <property type="match status" value="1"/>
</dbReference>
<dbReference type="PANTHER" id="PTHR47447">
    <property type="entry name" value="OS03G0856100 PROTEIN"/>
    <property type="match status" value="1"/>
</dbReference>
<evidence type="ECO:0000256" key="1">
    <source>
        <dbReference type="ARBA" id="ARBA00006192"/>
    </source>
</evidence>
<dbReference type="AlphaFoldDB" id="A0A6G1KLK3"/>
<comment type="similarity">
    <text evidence="1">Belongs to the CCM1 family.</text>
</comment>
<feature type="repeat" description="PPR" evidence="5">
    <location>
        <begin position="668"/>
        <end position="702"/>
    </location>
</feature>
<accession>A0A6G1KLK3</accession>
<sequence>MLERATTCLETGRHLLRTPIQYSRGRRTPPPSFWHHGASDLNTPIWWASTETAECANGDNSGERKTQSGTSIRGNGLFLDFLYPAKASALLQRLNASGIDARRRSRIERHKTEDAIPATRRNLRAERLYIHEAKATERRRMEAREAEFQEEMEERLKRDTAENALYTLLRSEDTSKQEIAWRMYSLIDESSRTSDLKVTLLQYLSSETVSLETSRIIQIFDAIPTEDRHASSYRAAISAYVALRMSSSAVRLHEEAVSKFSGLTCGTDVLLARIIEDDQWDVTLQVFRNFVASPLPHYVQTHPFDCYRPDLKAVWKFVAHIPDLSVHLLSLLQYAEEHHDQLQTERESSEVLRTFINGFVPEVVEQVLTPSHASDEGHILQLLLGLFRDLEALNLPRASSYDFTIQRLLSLPRYHGYTNQRKIFQELYNKYKEECIQDPNPFLRPAKAMINKMIRQHGGHGSIKVVDGLVEDLHTFYGDQAFTLGHTLIYLIQFYADHGLADQVHEHFNVIHERFPNHINLPTISSLVYVYARRADVQGATQQFERISKEFGLVPNIVCWNILLYAYTRADDIDGGLACFNSILESGVAPDVKTFGPLLDLCAARGDIEAFEALYSKAEQLKIPIREDVRARASYVLAFLEFGDVDGAEAVALGMVKSRQAGQLQGSLTHTWNLLITHYALNGDVANSRRLYRQMIELKISPNPWTYAALMRSMVEVGQTNAAYKILRVTMVRNNVRVHAFHYAIVISGFIRERQYEHAALAQKRMETRNVRQTGSSRQAALLAIGMKELRKLQQERVADPLTRLVDVEEALRSILFENYESEVANREPRLSKSIESREHSVPHGYFGLLILLYSARGAYAICKEMFEASSLQAVSEERYAPPIQLLTAIMEAHLQAGEYDEVEKCWKLACTQAEKLVKTVQQVIDPQPPKEAFSSLLDPALKESNESARIAANRRHILYGATKIYIRSLLDQEDPRKLQEAQRTISHLLTNGYVVDNLTWNEFIQMLARRGRIVDAFSACEHYLMPGFPGWRTLQPYYVRRNVRGFVWMELRSRDISRKSILPRYKTLVVLAAAYSQIKKDEVNGRGYNEEIGQWAREVLETISPLTVRAIETMPRTGDTLQSRYLEN</sequence>
<dbReference type="Proteomes" id="UP000799428">
    <property type="component" value="Unassembled WGS sequence"/>
</dbReference>
<gene>
    <name evidence="6" type="ORF">K504DRAFT_479110</name>
</gene>
<keyword evidence="2" id="KW-0677">Repeat</keyword>
<evidence type="ECO:0000256" key="5">
    <source>
        <dbReference type="PROSITE-ProRule" id="PRU00708"/>
    </source>
</evidence>
<protein>
    <submittedName>
        <fullName evidence="6">TPR-like protein</fullName>
    </submittedName>
</protein>
<comment type="function">
    <text evidence="3">Regulates mitochondrial small subunit maturation by controlling 15S rRNA 5'-end processing. Localizes to the 5' precursor of the 15S rRNA in a position that is subsequently occupied by mS47 in the mature yeast mtSSU. Uses structure and sequence-specific RNA recognition, binding to a single-stranded region of the precursor and specifically recognizing bases -6 to -1. The exchange of Ccm1 for mS47 is coupled to the irreversible removal of precursor rRNA that is accompanied by conformational changes of the mitoribosomal proteins uS5m and mS26. These conformational changes signal completion of 5'-end rRNA processing through protection of the mature 5'-end of the 15S rRNA and stabilization of mS47. The removal of the 5' precursor together with the dissociation of Ccm1 may be catalyzed by the 5'-3' exoribonuclease Pet127. Involved in the specific removal of group I introns in mitochondrial encoded transcripts.</text>
</comment>
<organism evidence="6 7">
    <name type="scientific">Pleomassaria siparia CBS 279.74</name>
    <dbReference type="NCBI Taxonomy" id="1314801"/>
    <lineage>
        <taxon>Eukaryota</taxon>
        <taxon>Fungi</taxon>
        <taxon>Dikarya</taxon>
        <taxon>Ascomycota</taxon>
        <taxon>Pezizomycotina</taxon>
        <taxon>Dothideomycetes</taxon>
        <taxon>Pleosporomycetidae</taxon>
        <taxon>Pleosporales</taxon>
        <taxon>Pleomassariaceae</taxon>
        <taxon>Pleomassaria</taxon>
    </lineage>
</organism>
<comment type="subunit">
    <text evidence="4">Binds to mitochondrial small subunit 15S rRNA.</text>
</comment>
<dbReference type="EMBL" id="MU005765">
    <property type="protein sequence ID" value="KAF2713271.1"/>
    <property type="molecule type" value="Genomic_DNA"/>
</dbReference>
<dbReference type="Pfam" id="PF01535">
    <property type="entry name" value="PPR"/>
    <property type="match status" value="1"/>
</dbReference>
<dbReference type="InterPro" id="IPR011990">
    <property type="entry name" value="TPR-like_helical_dom_sf"/>
</dbReference>
<keyword evidence="7" id="KW-1185">Reference proteome</keyword>
<evidence type="ECO:0000313" key="6">
    <source>
        <dbReference type="EMBL" id="KAF2713271.1"/>
    </source>
</evidence>
<dbReference type="Gene3D" id="1.25.40.10">
    <property type="entry name" value="Tetratricopeptide repeat domain"/>
    <property type="match status" value="2"/>
</dbReference>
<evidence type="ECO:0000256" key="3">
    <source>
        <dbReference type="ARBA" id="ARBA00044493"/>
    </source>
</evidence>
<name>A0A6G1KLK3_9PLEO</name>
<feature type="repeat" description="PPR" evidence="5">
    <location>
        <begin position="556"/>
        <end position="590"/>
    </location>
</feature>
<dbReference type="PANTHER" id="PTHR47447:SF17">
    <property type="entry name" value="OS12G0638900 PROTEIN"/>
    <property type="match status" value="1"/>
</dbReference>
<dbReference type="PROSITE" id="PS51375">
    <property type="entry name" value="PPR"/>
    <property type="match status" value="2"/>
</dbReference>
<evidence type="ECO:0000256" key="4">
    <source>
        <dbReference type="ARBA" id="ARBA00044511"/>
    </source>
</evidence>
<dbReference type="NCBIfam" id="TIGR00756">
    <property type="entry name" value="PPR"/>
    <property type="match status" value="2"/>
</dbReference>